<feature type="region of interest" description="Disordered" evidence="2">
    <location>
        <begin position="36"/>
        <end position="55"/>
    </location>
</feature>
<feature type="compositionally biased region" description="Polar residues" evidence="2">
    <location>
        <begin position="41"/>
        <end position="51"/>
    </location>
</feature>
<dbReference type="Gramene" id="TKV98664">
    <property type="protein sequence ID" value="TKV98664"/>
    <property type="gene ID" value="SEVIR_9G574500v2"/>
</dbReference>
<evidence type="ECO:0000313" key="4">
    <source>
        <dbReference type="Proteomes" id="UP000298652"/>
    </source>
</evidence>
<sequence length="100" mass="11356">MPYMLNWFGWCTWDAFYTNLTIGDRILIRYPSPSPRWRGATNASSQPSPSSGFFHPYAATHKSRLPTWPRPSSSSGFFYAPVPVLFTLLFGPANHSNELK</sequence>
<evidence type="ECO:0000256" key="1">
    <source>
        <dbReference type="ARBA" id="ARBA00023277"/>
    </source>
</evidence>
<keyword evidence="4" id="KW-1185">Reference proteome</keyword>
<dbReference type="Pfam" id="PF05691">
    <property type="entry name" value="Raffinose_syn"/>
    <property type="match status" value="1"/>
</dbReference>
<dbReference type="EMBL" id="CM016560">
    <property type="protein sequence ID" value="TKV98664.1"/>
    <property type="molecule type" value="Genomic_DNA"/>
</dbReference>
<dbReference type="Proteomes" id="UP000298652">
    <property type="component" value="Chromosome 9"/>
</dbReference>
<dbReference type="Gramene" id="TKV98663">
    <property type="protein sequence ID" value="TKV98663"/>
    <property type="gene ID" value="SEVIR_9G574500v2"/>
</dbReference>
<reference evidence="3 4" key="1">
    <citation type="submission" date="2019-03" db="EMBL/GenBank/DDBJ databases">
        <title>WGS assembly of Setaria viridis.</title>
        <authorList>
            <person name="Huang P."/>
            <person name="Jenkins J."/>
            <person name="Grimwood J."/>
            <person name="Barry K."/>
            <person name="Healey A."/>
            <person name="Mamidi S."/>
            <person name="Sreedasyam A."/>
            <person name="Shu S."/>
            <person name="Feldman M."/>
            <person name="Wu J."/>
            <person name="Yu Y."/>
            <person name="Chen C."/>
            <person name="Johnson J."/>
            <person name="Rokhsar D."/>
            <person name="Baxter I."/>
            <person name="Schmutz J."/>
            <person name="Brutnell T."/>
            <person name="Kellogg E."/>
        </authorList>
    </citation>
    <scope>NUCLEOTIDE SEQUENCE [LARGE SCALE GENOMIC DNA]</scope>
    <source>
        <strain evidence="4">cv. A10</strain>
    </source>
</reference>
<dbReference type="Gramene" id="TKV98662">
    <property type="protein sequence ID" value="TKV98662"/>
    <property type="gene ID" value="SEVIR_9G574500v2"/>
</dbReference>
<keyword evidence="1" id="KW-0119">Carbohydrate metabolism</keyword>
<evidence type="ECO:0000313" key="3">
    <source>
        <dbReference type="EMBL" id="TKV98665.1"/>
    </source>
</evidence>
<dbReference type="EMBL" id="CM016560">
    <property type="protein sequence ID" value="TKV98665.1"/>
    <property type="molecule type" value="Genomic_DNA"/>
</dbReference>
<name>A0A4V6D2H6_SETVI</name>
<evidence type="ECO:0000256" key="2">
    <source>
        <dbReference type="SAM" id="MobiDB-lite"/>
    </source>
</evidence>
<dbReference type="InterPro" id="IPR008811">
    <property type="entry name" value="Glycosyl_hydrolases_36"/>
</dbReference>
<dbReference type="EMBL" id="CM016560">
    <property type="protein sequence ID" value="TKV98663.1"/>
    <property type="molecule type" value="Genomic_DNA"/>
</dbReference>
<dbReference type="EMBL" id="CM016560">
    <property type="protein sequence ID" value="TKV98662.1"/>
    <property type="molecule type" value="Genomic_DNA"/>
</dbReference>
<dbReference type="AlphaFoldDB" id="A0A4V6D2H6"/>
<protein>
    <submittedName>
        <fullName evidence="3">Uncharacterized protein</fullName>
    </submittedName>
</protein>
<proteinExistence type="predicted"/>
<dbReference type="Gramene" id="TKV98665">
    <property type="protein sequence ID" value="TKV98665"/>
    <property type="gene ID" value="SEVIR_9G574500v2"/>
</dbReference>
<gene>
    <name evidence="3" type="ORF">SEVIR_9G574500v2</name>
</gene>
<organism evidence="3 4">
    <name type="scientific">Setaria viridis</name>
    <name type="common">Green bristlegrass</name>
    <name type="synonym">Setaria italica subsp. viridis</name>
    <dbReference type="NCBI Taxonomy" id="4556"/>
    <lineage>
        <taxon>Eukaryota</taxon>
        <taxon>Viridiplantae</taxon>
        <taxon>Streptophyta</taxon>
        <taxon>Embryophyta</taxon>
        <taxon>Tracheophyta</taxon>
        <taxon>Spermatophyta</taxon>
        <taxon>Magnoliopsida</taxon>
        <taxon>Liliopsida</taxon>
        <taxon>Poales</taxon>
        <taxon>Poaceae</taxon>
        <taxon>PACMAD clade</taxon>
        <taxon>Panicoideae</taxon>
        <taxon>Panicodae</taxon>
        <taxon>Paniceae</taxon>
        <taxon>Cenchrinae</taxon>
        <taxon>Setaria</taxon>
    </lineage>
</organism>
<accession>A0A4V6D2H6</accession>